<organism evidence="1 2">
    <name type="scientific">Rhizoclosmatium globosum</name>
    <dbReference type="NCBI Taxonomy" id="329046"/>
    <lineage>
        <taxon>Eukaryota</taxon>
        <taxon>Fungi</taxon>
        <taxon>Fungi incertae sedis</taxon>
        <taxon>Chytridiomycota</taxon>
        <taxon>Chytridiomycota incertae sedis</taxon>
        <taxon>Chytridiomycetes</taxon>
        <taxon>Chytridiales</taxon>
        <taxon>Chytriomycetaceae</taxon>
        <taxon>Rhizoclosmatium</taxon>
    </lineage>
</organism>
<sequence>MTLYMRSIPVIVEHCAAVEALGTLISRFNGTTCFDIPMGFPLDQIENMCNVSSKKVMVMFGPVDSSAYYELAKHISRSGKTVVEIYLGHILSNITVDDIERVREALVVLDPLDITWFGDDIILPALYSCTRVYRLHLENIFCNSICISSILANMKSLKEISVAHLNKKMLLDLIRMLPSTNVQKLMLPGLDRDLKVWELRKLMEEAGYENRWPKHEQTGWYRCSAKKWK</sequence>
<protein>
    <recommendedName>
        <fullName evidence="3">F-box domain-containing protein</fullName>
    </recommendedName>
</protein>
<gene>
    <name evidence="1" type="ORF">BCR33DRAFT_729657</name>
</gene>
<keyword evidence="2" id="KW-1185">Reference proteome</keyword>
<evidence type="ECO:0008006" key="3">
    <source>
        <dbReference type="Google" id="ProtNLM"/>
    </source>
</evidence>
<reference evidence="1 2" key="1">
    <citation type="submission" date="2016-07" db="EMBL/GenBank/DDBJ databases">
        <title>Pervasive Adenine N6-methylation of Active Genes in Fungi.</title>
        <authorList>
            <consortium name="DOE Joint Genome Institute"/>
            <person name="Mondo S.J."/>
            <person name="Dannebaum R.O."/>
            <person name="Kuo R.C."/>
            <person name="Labutti K."/>
            <person name="Haridas S."/>
            <person name="Kuo A."/>
            <person name="Salamov A."/>
            <person name="Ahrendt S.R."/>
            <person name="Lipzen A."/>
            <person name="Sullivan W."/>
            <person name="Andreopoulos W.B."/>
            <person name="Clum A."/>
            <person name="Lindquist E."/>
            <person name="Daum C."/>
            <person name="Ramamoorthy G.K."/>
            <person name="Gryganskyi A."/>
            <person name="Culley D."/>
            <person name="Magnuson J.K."/>
            <person name="James T.Y."/>
            <person name="O'Malley M.A."/>
            <person name="Stajich J.E."/>
            <person name="Spatafora J.W."/>
            <person name="Visel A."/>
            <person name="Grigoriev I.V."/>
        </authorList>
    </citation>
    <scope>NUCLEOTIDE SEQUENCE [LARGE SCALE GENOMIC DNA]</scope>
    <source>
        <strain evidence="1 2">JEL800</strain>
    </source>
</reference>
<dbReference type="Proteomes" id="UP000193642">
    <property type="component" value="Unassembled WGS sequence"/>
</dbReference>
<dbReference type="AlphaFoldDB" id="A0A1Y2AEY8"/>
<evidence type="ECO:0000313" key="1">
    <source>
        <dbReference type="EMBL" id="ORY21032.1"/>
    </source>
</evidence>
<proteinExistence type="predicted"/>
<accession>A0A1Y2AEY8</accession>
<comment type="caution">
    <text evidence="1">The sequence shown here is derived from an EMBL/GenBank/DDBJ whole genome shotgun (WGS) entry which is preliminary data.</text>
</comment>
<evidence type="ECO:0000313" key="2">
    <source>
        <dbReference type="Proteomes" id="UP000193642"/>
    </source>
</evidence>
<dbReference type="EMBL" id="MCGO01000216">
    <property type="protein sequence ID" value="ORY21032.1"/>
    <property type="molecule type" value="Genomic_DNA"/>
</dbReference>
<name>A0A1Y2AEY8_9FUNG</name>